<dbReference type="InterPro" id="IPR029063">
    <property type="entry name" value="SAM-dependent_MTases_sf"/>
</dbReference>
<evidence type="ECO:0000259" key="3">
    <source>
        <dbReference type="Pfam" id="PF13649"/>
    </source>
</evidence>
<dbReference type="Proteomes" id="UP000396862">
    <property type="component" value="Unassembled WGS sequence"/>
</dbReference>
<dbReference type="PANTHER" id="PTHR43861">
    <property type="entry name" value="TRANS-ACONITATE 2-METHYLTRANSFERASE-RELATED"/>
    <property type="match status" value="1"/>
</dbReference>
<dbReference type="EMBL" id="BLAU01000001">
    <property type="protein sequence ID" value="GET23213.1"/>
    <property type="molecule type" value="Genomic_DNA"/>
</dbReference>
<keyword evidence="2" id="KW-0808">Transferase</keyword>
<evidence type="ECO:0000256" key="1">
    <source>
        <dbReference type="ARBA" id="ARBA00022603"/>
    </source>
</evidence>
<organism evidence="4 5">
    <name type="scientific">Prolixibacter denitrificans</name>
    <dbReference type="NCBI Taxonomy" id="1541063"/>
    <lineage>
        <taxon>Bacteria</taxon>
        <taxon>Pseudomonadati</taxon>
        <taxon>Bacteroidota</taxon>
        <taxon>Bacteroidia</taxon>
        <taxon>Marinilabiliales</taxon>
        <taxon>Prolixibacteraceae</taxon>
        <taxon>Prolixibacter</taxon>
    </lineage>
</organism>
<accession>A0ABQ0ZP98</accession>
<dbReference type="CDD" id="cd02440">
    <property type="entry name" value="AdoMet_MTases"/>
    <property type="match status" value="1"/>
</dbReference>
<proteinExistence type="predicted"/>
<dbReference type="RefSeq" id="WP_106541512.1">
    <property type="nucleotide sequence ID" value="NZ_BLAU01000001.1"/>
</dbReference>
<dbReference type="SUPFAM" id="SSF53335">
    <property type="entry name" value="S-adenosyl-L-methionine-dependent methyltransferases"/>
    <property type="match status" value="1"/>
</dbReference>
<protein>
    <recommendedName>
        <fullName evidence="3">Methyltransferase domain-containing protein</fullName>
    </recommendedName>
</protein>
<keyword evidence="5" id="KW-1185">Reference proteome</keyword>
<feature type="domain" description="Methyltransferase" evidence="3">
    <location>
        <begin position="55"/>
        <end position="146"/>
    </location>
</feature>
<comment type="caution">
    <text evidence="4">The sequence shown here is derived from an EMBL/GenBank/DDBJ whole genome shotgun (WGS) entry which is preliminary data.</text>
</comment>
<sequence length="256" mass="29871">MLFILLPRKNNPKTMTQLYTTLARVYHEMYQHIFDYDEEFRFYDDLLRKNHCQKILEVGCGSGMLARRFLANGYDYTGLDVAKEMLDIAREEVQQDVFVQSDMRHLRFDQQFDAVLITGRSLAYVTDNKGIVDTLTGIHSALKENGLFVFGVFEAQGIFENFGDFEQTIELPNKTIQRISKLEKNLETGWTWNWQARYIIESNGEKTEHDDQTTLRAFTKDEILLFLKLTGFEVVDIQEENKAMTLITQKADNVLH</sequence>
<dbReference type="Pfam" id="PF13649">
    <property type="entry name" value="Methyltransf_25"/>
    <property type="match status" value="1"/>
</dbReference>
<dbReference type="Gene3D" id="3.40.50.150">
    <property type="entry name" value="Vaccinia Virus protein VP39"/>
    <property type="match status" value="1"/>
</dbReference>
<evidence type="ECO:0000313" key="4">
    <source>
        <dbReference type="EMBL" id="GET23213.1"/>
    </source>
</evidence>
<dbReference type="InterPro" id="IPR041698">
    <property type="entry name" value="Methyltransf_25"/>
</dbReference>
<dbReference type="Gene3D" id="2.20.130.10">
    <property type="entry name" value="CAC2371-like domains"/>
    <property type="match status" value="1"/>
</dbReference>
<evidence type="ECO:0000256" key="2">
    <source>
        <dbReference type="ARBA" id="ARBA00022679"/>
    </source>
</evidence>
<reference evidence="4 5" key="1">
    <citation type="submission" date="2019-10" db="EMBL/GenBank/DDBJ databases">
        <title>Prolixibacter strains distinguished by the presence of nitrate reductase genes were adept at nitrate-dependent anaerobic corrosion of metallic iron and carbon steel.</title>
        <authorList>
            <person name="Iino T."/>
            <person name="Shono N."/>
            <person name="Ito K."/>
            <person name="Nakamura R."/>
            <person name="Sueoka K."/>
            <person name="Harayama S."/>
            <person name="Ohkuma M."/>
        </authorList>
    </citation>
    <scope>NUCLEOTIDE SEQUENCE [LARGE SCALE GENOMIC DNA]</scope>
    <source>
        <strain evidence="4 5">MIC1-1</strain>
    </source>
</reference>
<dbReference type="PANTHER" id="PTHR43861:SF1">
    <property type="entry name" value="TRANS-ACONITATE 2-METHYLTRANSFERASE"/>
    <property type="match status" value="1"/>
</dbReference>
<name>A0ABQ0ZP98_9BACT</name>
<keyword evidence="1" id="KW-0489">Methyltransferase</keyword>
<gene>
    <name evidence="4" type="ORF">JCM18694_34590</name>
</gene>
<evidence type="ECO:0000313" key="5">
    <source>
        <dbReference type="Proteomes" id="UP000396862"/>
    </source>
</evidence>